<keyword evidence="1" id="KW-0812">Transmembrane</keyword>
<dbReference type="PANTHER" id="PTHR43801">
    <property type="entry name" value="NUCLEOTIDE-BINDING PROTEIN-RELATED"/>
    <property type="match status" value="1"/>
</dbReference>
<keyword evidence="3" id="KW-1185">Reference proteome</keyword>
<dbReference type="EMBL" id="SOEG01000019">
    <property type="protein sequence ID" value="TDX49196.1"/>
    <property type="molecule type" value="Genomic_DNA"/>
</dbReference>
<organism evidence="2 3">
    <name type="scientific">Orenia marismortui</name>
    <dbReference type="NCBI Taxonomy" id="46469"/>
    <lineage>
        <taxon>Bacteria</taxon>
        <taxon>Bacillati</taxon>
        <taxon>Bacillota</taxon>
        <taxon>Clostridia</taxon>
        <taxon>Halanaerobiales</taxon>
        <taxon>Halobacteroidaceae</taxon>
        <taxon>Orenia</taxon>
    </lineage>
</organism>
<dbReference type="PIRSF" id="PIRSF006594">
    <property type="entry name" value="UCP006594"/>
    <property type="match status" value="1"/>
</dbReference>
<dbReference type="Pfam" id="PF01976">
    <property type="entry name" value="DUF116"/>
    <property type="match status" value="1"/>
</dbReference>
<feature type="transmembrane region" description="Helical" evidence="1">
    <location>
        <begin position="76"/>
        <end position="100"/>
    </location>
</feature>
<keyword evidence="1" id="KW-1133">Transmembrane helix</keyword>
<proteinExistence type="predicted"/>
<dbReference type="STRING" id="926561.GCA_000379025_00104"/>
<keyword evidence="1" id="KW-0472">Membrane</keyword>
<evidence type="ECO:0000313" key="2">
    <source>
        <dbReference type="EMBL" id="TDX49196.1"/>
    </source>
</evidence>
<name>A0A4R8GT33_9FIRM</name>
<evidence type="ECO:0000256" key="1">
    <source>
        <dbReference type="SAM" id="Phobius"/>
    </source>
</evidence>
<dbReference type="AlphaFoldDB" id="A0A4R8GT33"/>
<evidence type="ECO:0000313" key="3">
    <source>
        <dbReference type="Proteomes" id="UP000295832"/>
    </source>
</evidence>
<reference evidence="2 3" key="1">
    <citation type="submission" date="2019-03" db="EMBL/GenBank/DDBJ databases">
        <title>Subsurface microbial communities from deep shales in Ohio and West Virginia, USA.</title>
        <authorList>
            <person name="Wrighton K."/>
        </authorList>
    </citation>
    <scope>NUCLEOTIDE SEQUENCE [LARGE SCALE GENOMIC DNA]</scope>
    <source>
        <strain evidence="2 3">MSL 6dP</strain>
    </source>
</reference>
<dbReference type="PANTHER" id="PTHR43801:SF1">
    <property type="entry name" value="POLYPRENYL SYNTHETASE"/>
    <property type="match status" value="1"/>
</dbReference>
<evidence type="ECO:0008006" key="4">
    <source>
        <dbReference type="Google" id="ProtNLM"/>
    </source>
</evidence>
<dbReference type="Proteomes" id="UP000295832">
    <property type="component" value="Unassembled WGS sequence"/>
</dbReference>
<dbReference type="InterPro" id="IPR002829">
    <property type="entry name" value="DUF116"/>
</dbReference>
<feature type="transmembrane region" description="Helical" evidence="1">
    <location>
        <begin position="41"/>
        <end position="64"/>
    </location>
</feature>
<comment type="caution">
    <text evidence="2">The sequence shown here is derived from an EMBL/GenBank/DDBJ whole genome shotgun (WGS) entry which is preliminary data.</text>
</comment>
<protein>
    <recommendedName>
        <fullName evidence="4">DUF116 domain-containing protein</fullName>
    </recommendedName>
</protein>
<accession>A0A4R8GT33</accession>
<sequence length="252" mass="27784">MQKSKGLFIGLLLIVLAVLSVFVVGVWYLNLFGFSLLSKGVLLIISIALSILVSILILGILGIVLTMKRGKPIKWLYFPTKIVISYFLPVIIYIGGLFGLDKEVIQSSFINVSNHLINPEDMNVKAEDILLLLPHCIQLSDCSYRVTSDLDNCQRCGRCQVQDLIELKEKYGIHLAIATGGTLARKIIKETRPKAIIAVACERDLSSGIQDIYPLPVIGVVNLRPNGPCINTGVEVDKLEEAIRKLIVTSNK</sequence>
<feature type="transmembrane region" description="Helical" evidence="1">
    <location>
        <begin position="7"/>
        <end position="29"/>
    </location>
</feature>
<gene>
    <name evidence="2" type="ORF">C7959_11917</name>
</gene>
<dbReference type="RefSeq" id="WP_134117384.1">
    <property type="nucleotide sequence ID" value="NZ_SOEG01000019.1"/>
</dbReference>